<dbReference type="InterPro" id="IPR023346">
    <property type="entry name" value="Lysozyme-like_dom_sf"/>
</dbReference>
<name>A0A0L8V2D9_9BACT</name>
<sequence length="311" mass="36247">MKRKVHQLLFTLLLVVLVLGAYQFLESSTYPEKSAEAPIRHYYSSVEVPDSLTFCGEPVPLEYFDIYESLDRELLVNSYFHSQTLRFLKMAPRFFSIIDPILKENNIPEDFKYLALAESGFDPSAVSPAGAVGFWQFMKGTAGDYGLEISTEVDERYHIEKSTVAACAYLHESYRKYGSWTMVAATYNAGRNFIGRQVERQKENNYYDLLLGEETRRYVFRIMALKLVMENPRTYGFDVREDEMYPLWNTKTIEISGPVVSFADFAQEHNTNYKILKMLNPWLREAYLTNTRGKTYEIKLPAEEFRMKTKR</sequence>
<dbReference type="STRING" id="1409788.NC99_46360"/>
<comment type="similarity">
    <text evidence="1">Belongs to the transglycosylase Slt family.</text>
</comment>
<organism evidence="3 4">
    <name type="scientific">Sunxiuqinia dokdonensis</name>
    <dbReference type="NCBI Taxonomy" id="1409788"/>
    <lineage>
        <taxon>Bacteria</taxon>
        <taxon>Pseudomonadati</taxon>
        <taxon>Bacteroidota</taxon>
        <taxon>Bacteroidia</taxon>
        <taxon>Marinilabiliales</taxon>
        <taxon>Prolixibacteraceae</taxon>
        <taxon>Sunxiuqinia</taxon>
    </lineage>
</organism>
<dbReference type="SUPFAM" id="SSF53955">
    <property type="entry name" value="Lysozyme-like"/>
    <property type="match status" value="1"/>
</dbReference>
<dbReference type="Pfam" id="PF01464">
    <property type="entry name" value="SLT"/>
    <property type="match status" value="1"/>
</dbReference>
<proteinExistence type="inferred from homology"/>
<dbReference type="PANTHER" id="PTHR37423">
    <property type="entry name" value="SOLUBLE LYTIC MUREIN TRANSGLYCOSYLASE-RELATED"/>
    <property type="match status" value="1"/>
</dbReference>
<dbReference type="PATRIC" id="fig|1409788.3.peg.4743"/>
<accession>A0A0L8V2D9</accession>
<dbReference type="PANTHER" id="PTHR37423:SF2">
    <property type="entry name" value="MEMBRANE-BOUND LYTIC MUREIN TRANSGLYCOSYLASE C"/>
    <property type="match status" value="1"/>
</dbReference>
<dbReference type="EMBL" id="LGIA01000224">
    <property type="protein sequence ID" value="KOH42548.1"/>
    <property type="molecule type" value="Genomic_DNA"/>
</dbReference>
<dbReference type="RefSeq" id="WP_053188967.1">
    <property type="nucleotide sequence ID" value="NZ_LGIA01000224.1"/>
</dbReference>
<feature type="domain" description="Transglycosylase SLT" evidence="2">
    <location>
        <begin position="102"/>
        <end position="207"/>
    </location>
</feature>
<comment type="caution">
    <text evidence="3">The sequence shown here is derived from an EMBL/GenBank/DDBJ whole genome shotgun (WGS) entry which is preliminary data.</text>
</comment>
<evidence type="ECO:0000259" key="2">
    <source>
        <dbReference type="Pfam" id="PF01464"/>
    </source>
</evidence>
<dbReference type="OrthoDB" id="9815002at2"/>
<reference evidence="4" key="1">
    <citation type="submission" date="2015-07" db="EMBL/GenBank/DDBJ databases">
        <title>Genome sequencing of Sunxiuqinia dokdonensis strain SK.</title>
        <authorList>
            <person name="Ahn S."/>
            <person name="Kim B.-C."/>
        </authorList>
    </citation>
    <scope>NUCLEOTIDE SEQUENCE [LARGE SCALE GENOMIC DNA]</scope>
    <source>
        <strain evidence="4">SK</strain>
    </source>
</reference>
<evidence type="ECO:0000313" key="4">
    <source>
        <dbReference type="Proteomes" id="UP000036958"/>
    </source>
</evidence>
<dbReference type="CDD" id="cd16894">
    <property type="entry name" value="MltD-like"/>
    <property type="match status" value="1"/>
</dbReference>
<dbReference type="Gene3D" id="1.10.530.10">
    <property type="match status" value="1"/>
</dbReference>
<dbReference type="InterPro" id="IPR008258">
    <property type="entry name" value="Transglycosylase_SLT_dom_1"/>
</dbReference>
<protein>
    <submittedName>
        <fullName evidence="3">Murein transglycosylase</fullName>
    </submittedName>
</protein>
<dbReference type="Proteomes" id="UP000036958">
    <property type="component" value="Unassembled WGS sequence"/>
</dbReference>
<keyword evidence="4" id="KW-1185">Reference proteome</keyword>
<evidence type="ECO:0000313" key="3">
    <source>
        <dbReference type="EMBL" id="KOH42548.1"/>
    </source>
</evidence>
<dbReference type="AlphaFoldDB" id="A0A0L8V2D9"/>
<evidence type="ECO:0000256" key="1">
    <source>
        <dbReference type="ARBA" id="ARBA00007734"/>
    </source>
</evidence>
<gene>
    <name evidence="3" type="ORF">NC99_46360</name>
</gene>